<dbReference type="SUPFAM" id="SSF49879">
    <property type="entry name" value="SMAD/FHA domain"/>
    <property type="match status" value="1"/>
</dbReference>
<feature type="region of interest" description="Disordered" evidence="2">
    <location>
        <begin position="139"/>
        <end position="184"/>
    </location>
</feature>
<protein>
    <recommendedName>
        <fullName evidence="5">FHA domain-containing protein</fullName>
    </recommendedName>
</protein>
<evidence type="ECO:0000313" key="4">
    <source>
        <dbReference type="Proteomes" id="UP000440367"/>
    </source>
</evidence>
<dbReference type="InterPro" id="IPR008984">
    <property type="entry name" value="SMAD_FHA_dom_sf"/>
</dbReference>
<name>A0A6A3X7H2_9STRA</name>
<evidence type="ECO:0000313" key="3">
    <source>
        <dbReference type="EMBL" id="KAE9196730.1"/>
    </source>
</evidence>
<comment type="caution">
    <text evidence="3">The sequence shown here is derived from an EMBL/GenBank/DDBJ whole genome shotgun (WGS) entry which is preliminary data.</text>
</comment>
<feature type="compositionally biased region" description="Polar residues" evidence="2">
    <location>
        <begin position="147"/>
        <end position="181"/>
    </location>
</feature>
<feature type="region of interest" description="Disordered" evidence="2">
    <location>
        <begin position="210"/>
        <end position="239"/>
    </location>
</feature>
<dbReference type="EMBL" id="QXGD01001916">
    <property type="protein sequence ID" value="KAE9196730.1"/>
    <property type="molecule type" value="Genomic_DNA"/>
</dbReference>
<feature type="compositionally biased region" description="Acidic residues" evidence="2">
    <location>
        <begin position="296"/>
        <end position="310"/>
    </location>
</feature>
<proteinExistence type="predicted"/>
<accession>A0A6A3X7H2</accession>
<dbReference type="AlphaFoldDB" id="A0A6A3X7H2"/>
<evidence type="ECO:0000256" key="2">
    <source>
        <dbReference type="SAM" id="MobiDB-lite"/>
    </source>
</evidence>
<feature type="coiled-coil region" evidence="1">
    <location>
        <begin position="404"/>
        <end position="478"/>
    </location>
</feature>
<keyword evidence="1" id="KW-0175">Coiled coil</keyword>
<feature type="compositionally biased region" description="Low complexity" evidence="2">
    <location>
        <begin position="219"/>
        <end position="231"/>
    </location>
</feature>
<evidence type="ECO:0000256" key="1">
    <source>
        <dbReference type="SAM" id="Coils"/>
    </source>
</evidence>
<evidence type="ECO:0008006" key="5">
    <source>
        <dbReference type="Google" id="ProtNLM"/>
    </source>
</evidence>
<gene>
    <name evidence="3" type="ORF">PF002_g22968</name>
</gene>
<organism evidence="3 4">
    <name type="scientific">Phytophthora fragariae</name>
    <dbReference type="NCBI Taxonomy" id="53985"/>
    <lineage>
        <taxon>Eukaryota</taxon>
        <taxon>Sar</taxon>
        <taxon>Stramenopiles</taxon>
        <taxon>Oomycota</taxon>
        <taxon>Peronosporomycetes</taxon>
        <taxon>Peronosporales</taxon>
        <taxon>Peronosporaceae</taxon>
        <taxon>Phytophthora</taxon>
    </lineage>
</organism>
<dbReference type="Proteomes" id="UP000440367">
    <property type="component" value="Unassembled WGS sequence"/>
</dbReference>
<reference evidence="3 4" key="1">
    <citation type="submission" date="2018-08" db="EMBL/GenBank/DDBJ databases">
        <title>Genomic investigation of the strawberry pathogen Phytophthora fragariae indicates pathogenicity is determined by transcriptional variation in three key races.</title>
        <authorList>
            <person name="Adams T.M."/>
            <person name="Armitage A.D."/>
            <person name="Sobczyk M.K."/>
            <person name="Bates H.J."/>
            <person name="Dunwell J.M."/>
            <person name="Nellist C.F."/>
            <person name="Harrison R.J."/>
        </authorList>
    </citation>
    <scope>NUCLEOTIDE SEQUENCE [LARGE SCALE GENOMIC DNA]</scope>
    <source>
        <strain evidence="3 4">BC-1</strain>
    </source>
</reference>
<feature type="region of interest" description="Disordered" evidence="2">
    <location>
        <begin position="268"/>
        <end position="319"/>
    </location>
</feature>
<sequence length="610" mass="68738">MPFLRSLEVVDSSLELRSSKTLIGSAAATCDVVVTGDNVLELHALLNLAADKASAKLVPFSTTEAGVCYVNDVVVPREGAVVVHGDRVAFGHPRNVFLFELTPHPQMTAVSSAHSIETENSTQHSTASANRAFRKALDTLRGDRKTTTPTASVMASIQSNQPAARNRSIISSAGTSAPSVSKSKDPLSKFLMEASTDSLLSDYVERKLKQRQNGSKTLSSPASVASSSSVRQSREERNLAEVEKLRLSQRIREVNDVLNGDMEFRESCLSPSAKSVSKPHWRDGNNRKSIRTSIDENGDDDEEEDEDDDLPSMMEKHTSPLADRRPIIRRWRAKADRHKKQRHMLRKVFLRGVSKLVLYAWRKWTEVTHFEHYHVKLRTQTEQHVQQTTERLTSQHDQVQSSMRESHAQQLQKLMELIEEKDQELEKIKRQQRAEILDKAAAKMRWEKDLHSFFESAVVKCDEQIAEASDQLEGLLQRAEDDVLAARFGAAQFLVHCILQQKIFNANEYIRLHEAQLSKLPRGPSPPSLDPTDDLVSKLSSNGRFLYDMIQQRLTRLQQLHQSLAKLAAVSDVCSGSLDPERLRHSSFLADALLQRQQSHLLLVIARFRP</sequence>
<dbReference type="Gene3D" id="2.60.200.20">
    <property type="match status" value="1"/>
</dbReference>